<dbReference type="Proteomes" id="UP000507695">
    <property type="component" value="Unassembled WGS sequence"/>
</dbReference>
<evidence type="ECO:0000313" key="2">
    <source>
        <dbReference type="EMBL" id="VTM52375.1"/>
    </source>
</evidence>
<reference evidence="2" key="1">
    <citation type="submission" date="2019-04" db="EMBL/GenBank/DDBJ databases">
        <authorList>
            <consortium name="Pathogen Informatics"/>
        </authorList>
    </citation>
    <scope>NUCLEOTIDE SEQUENCE</scope>
    <source>
        <strain evidence="2">NCTC9183</strain>
    </source>
</reference>
<name>A0A4P0XY91_KLEPN</name>
<sequence length="43" mass="4807">MSDLIIPILITLLIIGLVGIVLRLDKVFLKRKDSGMTLSEPDR</sequence>
<keyword evidence="1" id="KW-0812">Transmembrane</keyword>
<keyword evidence="1" id="KW-1133">Transmembrane helix</keyword>
<feature type="transmembrane region" description="Helical" evidence="1">
    <location>
        <begin position="6"/>
        <end position="24"/>
    </location>
</feature>
<protein>
    <submittedName>
        <fullName evidence="2">Uncharacterized protein</fullName>
    </submittedName>
</protein>
<evidence type="ECO:0000256" key="1">
    <source>
        <dbReference type="SAM" id="Phobius"/>
    </source>
</evidence>
<proteinExistence type="predicted"/>
<dbReference type="EMBL" id="CABDVL010000003">
    <property type="protein sequence ID" value="VTM52375.1"/>
    <property type="molecule type" value="Genomic_DNA"/>
</dbReference>
<gene>
    <name evidence="2" type="ORF">NCTC9183_02058</name>
</gene>
<organism evidence="2">
    <name type="scientific">Klebsiella pneumoniae</name>
    <dbReference type="NCBI Taxonomy" id="573"/>
    <lineage>
        <taxon>Bacteria</taxon>
        <taxon>Pseudomonadati</taxon>
        <taxon>Pseudomonadota</taxon>
        <taxon>Gammaproteobacteria</taxon>
        <taxon>Enterobacterales</taxon>
        <taxon>Enterobacteriaceae</taxon>
        <taxon>Klebsiella/Raoultella group</taxon>
        <taxon>Klebsiella</taxon>
        <taxon>Klebsiella pneumoniae complex</taxon>
    </lineage>
</organism>
<keyword evidence="1" id="KW-0472">Membrane</keyword>
<accession>A0A4P0XY91</accession>
<dbReference type="AlphaFoldDB" id="A0A4P0XY91"/>